<evidence type="ECO:0000313" key="2">
    <source>
        <dbReference type="EMBL" id="GID57066.1"/>
    </source>
</evidence>
<gene>
    <name evidence="2" type="ORF">Aco03nite_054700</name>
</gene>
<accession>A0ABQ3XEY3</accession>
<dbReference type="EMBL" id="BOMG01000064">
    <property type="protein sequence ID" value="GID57066.1"/>
    <property type="molecule type" value="Genomic_DNA"/>
</dbReference>
<evidence type="ECO:0000313" key="3">
    <source>
        <dbReference type="Proteomes" id="UP000612282"/>
    </source>
</evidence>
<comment type="caution">
    <text evidence="2">The sequence shown here is derived from an EMBL/GenBank/DDBJ whole genome shotgun (WGS) entry which is preliminary data.</text>
</comment>
<sequence>MKTTWQKSSYSVANGACVEVSLDGSRGTNRILVRDSKNPSGGTLAFALPLWTAFVTDVKSGRFPSPGSAS</sequence>
<feature type="domain" description="DUF397" evidence="1">
    <location>
        <begin position="4"/>
        <end position="59"/>
    </location>
</feature>
<reference evidence="2 3" key="1">
    <citation type="submission" date="2021-01" db="EMBL/GenBank/DDBJ databases">
        <title>Whole genome shotgun sequence of Actinoplanes couchii NBRC 106145.</title>
        <authorList>
            <person name="Komaki H."/>
            <person name="Tamura T."/>
        </authorList>
    </citation>
    <scope>NUCLEOTIDE SEQUENCE [LARGE SCALE GENOMIC DNA]</scope>
    <source>
        <strain evidence="2 3">NBRC 106145</strain>
    </source>
</reference>
<dbReference type="Proteomes" id="UP000612282">
    <property type="component" value="Unassembled WGS sequence"/>
</dbReference>
<name>A0ABQ3XEY3_9ACTN</name>
<proteinExistence type="predicted"/>
<dbReference type="Pfam" id="PF04149">
    <property type="entry name" value="DUF397"/>
    <property type="match status" value="1"/>
</dbReference>
<protein>
    <submittedName>
        <fullName evidence="2">DUF397 domain-containing protein</fullName>
    </submittedName>
</protein>
<dbReference type="InterPro" id="IPR007278">
    <property type="entry name" value="DUF397"/>
</dbReference>
<keyword evidence="3" id="KW-1185">Reference proteome</keyword>
<organism evidence="2 3">
    <name type="scientific">Actinoplanes couchii</name>
    <dbReference type="NCBI Taxonomy" id="403638"/>
    <lineage>
        <taxon>Bacteria</taxon>
        <taxon>Bacillati</taxon>
        <taxon>Actinomycetota</taxon>
        <taxon>Actinomycetes</taxon>
        <taxon>Micromonosporales</taxon>
        <taxon>Micromonosporaceae</taxon>
        <taxon>Actinoplanes</taxon>
    </lineage>
</organism>
<evidence type="ECO:0000259" key="1">
    <source>
        <dbReference type="Pfam" id="PF04149"/>
    </source>
</evidence>